<keyword evidence="3" id="KW-1185">Reference proteome</keyword>
<reference evidence="2" key="1">
    <citation type="journal article" date="2021" name="Proc. Natl. Acad. Sci. U.S.A.">
        <title>Three genomes in the algal genus Volvox reveal the fate of a haploid sex-determining region after a transition to homothallism.</title>
        <authorList>
            <person name="Yamamoto K."/>
            <person name="Hamaji T."/>
            <person name="Kawai-Toyooka H."/>
            <person name="Matsuzaki R."/>
            <person name="Takahashi F."/>
            <person name="Nishimura Y."/>
            <person name="Kawachi M."/>
            <person name="Noguchi H."/>
            <person name="Minakuchi Y."/>
            <person name="Umen J.G."/>
            <person name="Toyoda A."/>
            <person name="Nozaki H."/>
        </authorList>
    </citation>
    <scope>NUCLEOTIDE SEQUENCE</scope>
    <source>
        <strain evidence="2">NIES-3780</strain>
    </source>
</reference>
<protein>
    <recommendedName>
        <fullName evidence="4">EGF-like domain-containing protein</fullName>
    </recommendedName>
</protein>
<feature type="compositionally biased region" description="Polar residues" evidence="1">
    <location>
        <begin position="169"/>
        <end position="180"/>
    </location>
</feature>
<feature type="region of interest" description="Disordered" evidence="1">
    <location>
        <begin position="169"/>
        <end position="191"/>
    </location>
</feature>
<proteinExistence type="predicted"/>
<evidence type="ECO:0008006" key="4">
    <source>
        <dbReference type="Google" id="ProtNLM"/>
    </source>
</evidence>
<evidence type="ECO:0000256" key="1">
    <source>
        <dbReference type="SAM" id="MobiDB-lite"/>
    </source>
</evidence>
<dbReference type="Proteomes" id="UP000747399">
    <property type="component" value="Unassembled WGS sequence"/>
</dbReference>
<name>A0A8J4BY90_9CHLO</name>
<sequence>MRARTYRFTQHSSAFTFGWRRVGSNGTWMYVSPSDVAMRPDGYPAGLDSKSNTSVWSAVTTVGKDGAYYKAGRYVVLYGGNGTLELSGDATWPPASSIPGRIEVDLTPSTTGLSVRITSSLPSDPVNNIRIVPLTNENNYQQDLFHPEFLELLQGIPLLRFSAWMRASSDPTNPRNSPRSWDTRTMPRHNSQIRDSDGVAVEHMVQLANTMGANMWISLPRAANESDPYIYGIVSYIAGNLSSNLTLTVEYGIDGPGWISSHLSNSTRLISAVARKAWADAGRPRGQLRVVMTTNWQSPANTLAYAGSNLSYIDAYALPGSFGGNAYWAWAGKPNPTHWLDPNYLSTRASAPTLSTVLKYLRSSVIAADVGYYKSYQWFKSLGLDVLAYMGGPDMSAPSYGARSNFDRATKACGSNATVWPCTFTNIYPPLAYQGGPSSITWTSAAQFNTTMRAMAANASKEADLESVLRQARIHDSLYDMMLDSLWRWHNQTGGGDIVVDLSKTAKNCYEAAGSYTRTYAPDECKGTADAAALVVSKPTSTPTYRALKTWLAAVAVNGTAAAPGALPRSSADAPLPVAQPPACSPACVYGSCVNGLCVCWAGVSGASCDTVPSPGSGNAPSACNQRVGINLAGISDWARGWTFVDVFKASRAWIPQTHIPNTGTGWSTGEPITLINRTDGPGGHTAVGYPAVLAPFQRVSTLVERDVDGHAPGGRYTILYDGKGSLDFGMTDVKEIVYVEAGHVEVTFYPSTDFNNGLLIVLERTDPQDPIRNIRVIMPGYEQAAVWGDQPFHPAFLEFLRPFGVLRFMDWMNSNAENLPEEWDERPRPEDISFASNLGGVPLEYMIKLANMLGADPWFNMPFAASDDFVTQFATAVRDALRPDLRVYVEYGNELWHTGFPGGRYAQAMGLAMNLTEQGNKWYGGATNEARLCFVGQRTANISKIWKAVWAGRAAQVVVVVSGQAVWSITSDKLLSCGNASAHIDALAIAPYFGSYNATRDTNLTIFMNTTLPSQV</sequence>
<dbReference type="EMBL" id="BNCO01000104">
    <property type="protein sequence ID" value="GIL67782.1"/>
    <property type="molecule type" value="Genomic_DNA"/>
</dbReference>
<evidence type="ECO:0000313" key="3">
    <source>
        <dbReference type="Proteomes" id="UP000747399"/>
    </source>
</evidence>
<evidence type="ECO:0000313" key="2">
    <source>
        <dbReference type="EMBL" id="GIL67782.1"/>
    </source>
</evidence>
<accession>A0A8J4BY90</accession>
<comment type="caution">
    <text evidence="2">The sequence shown here is derived from an EMBL/GenBank/DDBJ whole genome shotgun (WGS) entry which is preliminary data.</text>
</comment>
<dbReference type="AlphaFoldDB" id="A0A8J4BY90"/>
<feature type="non-terminal residue" evidence="2">
    <location>
        <position position="1"/>
    </location>
</feature>
<organism evidence="2 3">
    <name type="scientific">Volvox africanus</name>
    <dbReference type="NCBI Taxonomy" id="51714"/>
    <lineage>
        <taxon>Eukaryota</taxon>
        <taxon>Viridiplantae</taxon>
        <taxon>Chlorophyta</taxon>
        <taxon>core chlorophytes</taxon>
        <taxon>Chlorophyceae</taxon>
        <taxon>CS clade</taxon>
        <taxon>Chlamydomonadales</taxon>
        <taxon>Volvocaceae</taxon>
        <taxon>Volvox</taxon>
    </lineage>
</organism>
<gene>
    <name evidence="2" type="ORF">Vafri_21058</name>
</gene>